<proteinExistence type="inferred from homology"/>
<evidence type="ECO:0000256" key="3">
    <source>
        <dbReference type="ARBA" id="ARBA00008981"/>
    </source>
</evidence>
<evidence type="ECO:0000313" key="9">
    <source>
        <dbReference type="Proteomes" id="UP000662703"/>
    </source>
</evidence>
<comment type="subcellular location">
    <subcellularLocation>
        <location evidence="7">Cytoplasm</location>
    </subcellularLocation>
</comment>
<dbReference type="EMBL" id="ARXX01000012">
    <property type="protein sequence ID" value="MBF5055803.1"/>
    <property type="molecule type" value="Genomic_DNA"/>
</dbReference>
<keyword evidence="5 7" id="KW-0413">Isomerase</keyword>
<comment type="similarity">
    <text evidence="3 7">Belongs to the class-III pyridoxal-phosphate-dependent aminotransferase family. HemL subfamily.</text>
</comment>
<dbReference type="Gene3D" id="3.90.1150.10">
    <property type="entry name" value="Aspartate Aminotransferase, domain 1"/>
    <property type="match status" value="1"/>
</dbReference>
<dbReference type="SUPFAM" id="SSF53383">
    <property type="entry name" value="PLP-dependent transferases"/>
    <property type="match status" value="1"/>
</dbReference>
<gene>
    <name evidence="7" type="primary">hemL</name>
    <name evidence="8" type="ORF">Y5W_01097</name>
</gene>
<reference evidence="8 9" key="1">
    <citation type="submission" date="2012-09" db="EMBL/GenBank/DDBJ databases">
        <title>Genome Sequence of alkane-degrading Bacterium Alcanivorax sp. 521-1.</title>
        <authorList>
            <person name="Lai Q."/>
            <person name="Shao Z."/>
        </authorList>
    </citation>
    <scope>NUCLEOTIDE SEQUENCE [LARGE SCALE GENOMIC DNA]</scope>
    <source>
        <strain evidence="8 9">521-1</strain>
    </source>
</reference>
<name>A0ABS0ANT5_9GAMM</name>
<dbReference type="HAMAP" id="MF_00375">
    <property type="entry name" value="HemL_aminotrans_3"/>
    <property type="match status" value="1"/>
</dbReference>
<dbReference type="InterPro" id="IPR015422">
    <property type="entry name" value="PyrdxlP-dep_Trfase_small"/>
</dbReference>
<dbReference type="RefSeq" id="WP_194864458.1">
    <property type="nucleotide sequence ID" value="NZ_ARXX01000012.1"/>
</dbReference>
<evidence type="ECO:0000256" key="7">
    <source>
        <dbReference type="HAMAP-Rule" id="MF_00375"/>
    </source>
</evidence>
<sequence length="428" mass="45580">MSRTQSEQLFRRAQQHIPGGVNSPVRAFKGVGGTPVFFLRAEGPYLYDEDDNRYVDYVGSWGPMILGHNNEAVREAVQKAVADGLSFGAPTAAEVDMADLVCELVPSMDMVRMVNSGTEATMSAIRLARGYTGRDKIIKFEGCYHGHVDSLLVKAGSGALTLGTPSSPGVPKAVTDDTLTLNYNDAGGLEEVFKAQGDQIAAVIVEPVAGNMNCVPPTQSFLEALRKYCDEHGAVLIFDEVMTGFRVSLGGAQAFYGVTPDLTTLGKIIGGGMPVGALGGKKAIMEHLSPLGPVYQAGTLSGNPVAMAAGLATLKQLRRDGFYEELAAKTEKLTEGMATLAREAGIAFHTTRAGGMFGLYFTEQTRITRFDEVMACDPARFGAFFNAMLDRGVYLAPSAFEAGFVSIAHSDEDIDATLDVAREAFSAL</sequence>
<keyword evidence="4 7" id="KW-0663">Pyridoxal phosphate</keyword>
<feature type="modified residue" description="N6-(pyridoxal phosphate)lysine" evidence="7">
    <location>
        <position position="267"/>
    </location>
</feature>
<dbReference type="InterPro" id="IPR004639">
    <property type="entry name" value="4pyrrol_synth_GluAld_NH2Trfase"/>
</dbReference>
<dbReference type="CDD" id="cd00610">
    <property type="entry name" value="OAT_like"/>
    <property type="match status" value="1"/>
</dbReference>
<dbReference type="Pfam" id="PF00202">
    <property type="entry name" value="Aminotran_3"/>
    <property type="match status" value="1"/>
</dbReference>
<dbReference type="InterPro" id="IPR005814">
    <property type="entry name" value="Aminotrans_3"/>
</dbReference>
<dbReference type="PANTHER" id="PTHR43713:SF3">
    <property type="entry name" value="GLUTAMATE-1-SEMIALDEHYDE 2,1-AMINOMUTASE 1, CHLOROPLASTIC-RELATED"/>
    <property type="match status" value="1"/>
</dbReference>
<dbReference type="PANTHER" id="PTHR43713">
    <property type="entry name" value="GLUTAMATE-1-SEMIALDEHYDE 2,1-AMINOMUTASE"/>
    <property type="match status" value="1"/>
</dbReference>
<dbReference type="InterPro" id="IPR049704">
    <property type="entry name" value="Aminotrans_3_PPA_site"/>
</dbReference>
<keyword evidence="7" id="KW-0963">Cytoplasm</keyword>
<dbReference type="EC" id="5.4.3.8" evidence="7"/>
<evidence type="ECO:0000313" key="8">
    <source>
        <dbReference type="EMBL" id="MBF5055803.1"/>
    </source>
</evidence>
<dbReference type="Gene3D" id="3.40.640.10">
    <property type="entry name" value="Type I PLP-dependent aspartate aminotransferase-like (Major domain)"/>
    <property type="match status" value="1"/>
</dbReference>
<dbReference type="Proteomes" id="UP000662703">
    <property type="component" value="Unassembled WGS sequence"/>
</dbReference>
<dbReference type="NCBIfam" id="NF000818">
    <property type="entry name" value="PRK00062.1"/>
    <property type="match status" value="1"/>
</dbReference>
<comment type="cofactor">
    <cofactor evidence="1 7">
        <name>pyridoxal 5'-phosphate</name>
        <dbReference type="ChEBI" id="CHEBI:597326"/>
    </cofactor>
</comment>
<evidence type="ECO:0000256" key="6">
    <source>
        <dbReference type="ARBA" id="ARBA00023244"/>
    </source>
</evidence>
<comment type="catalytic activity">
    <reaction evidence="7">
        <text>(S)-4-amino-5-oxopentanoate = 5-aminolevulinate</text>
        <dbReference type="Rhea" id="RHEA:14265"/>
        <dbReference type="ChEBI" id="CHEBI:57501"/>
        <dbReference type="ChEBI" id="CHEBI:356416"/>
        <dbReference type="EC" id="5.4.3.8"/>
    </reaction>
</comment>
<accession>A0ABS0ANT5</accession>
<dbReference type="PROSITE" id="PS00600">
    <property type="entry name" value="AA_TRANSFER_CLASS_3"/>
    <property type="match status" value="1"/>
</dbReference>
<protein>
    <recommendedName>
        <fullName evidence="7">Glutamate-1-semialdehyde 2,1-aminomutase</fullName>
        <shortName evidence="7">GSA</shortName>
        <ecNumber evidence="7">5.4.3.8</ecNumber>
    </recommendedName>
    <alternativeName>
        <fullName evidence="7">Glutamate-1-semialdehyde aminotransferase</fullName>
        <shortName evidence="7">GSA-AT</shortName>
    </alternativeName>
</protein>
<comment type="subunit">
    <text evidence="7">Homodimer.</text>
</comment>
<dbReference type="InterPro" id="IPR015424">
    <property type="entry name" value="PyrdxlP-dep_Trfase"/>
</dbReference>
<comment type="pathway">
    <text evidence="2">Porphyrin-containing compound metabolism; protoporphyrin-IX biosynthesis; 5-aminolevulinate from L-glutamyl-tRNA(Glu): step 2/2.</text>
</comment>
<keyword evidence="6 7" id="KW-0627">Porphyrin biosynthesis</keyword>
<organism evidence="8 9">
    <name type="scientific">Alloalcanivorax profundimaris</name>
    <dbReference type="NCBI Taxonomy" id="2735259"/>
    <lineage>
        <taxon>Bacteria</taxon>
        <taxon>Pseudomonadati</taxon>
        <taxon>Pseudomonadota</taxon>
        <taxon>Gammaproteobacteria</taxon>
        <taxon>Oceanospirillales</taxon>
        <taxon>Alcanivoracaceae</taxon>
        <taxon>Alloalcanivorax</taxon>
    </lineage>
</organism>
<evidence type="ECO:0000256" key="1">
    <source>
        <dbReference type="ARBA" id="ARBA00001933"/>
    </source>
</evidence>
<evidence type="ECO:0000256" key="5">
    <source>
        <dbReference type="ARBA" id="ARBA00023235"/>
    </source>
</evidence>
<evidence type="ECO:0000256" key="4">
    <source>
        <dbReference type="ARBA" id="ARBA00022898"/>
    </source>
</evidence>
<dbReference type="NCBIfam" id="TIGR00713">
    <property type="entry name" value="hemL"/>
    <property type="match status" value="1"/>
</dbReference>
<comment type="caution">
    <text evidence="8">The sequence shown here is derived from an EMBL/GenBank/DDBJ whole genome shotgun (WGS) entry which is preliminary data.</text>
</comment>
<keyword evidence="9" id="KW-1185">Reference proteome</keyword>
<evidence type="ECO:0000256" key="2">
    <source>
        <dbReference type="ARBA" id="ARBA00004819"/>
    </source>
</evidence>
<dbReference type="InterPro" id="IPR015421">
    <property type="entry name" value="PyrdxlP-dep_Trfase_major"/>
</dbReference>